<protein>
    <submittedName>
        <fullName evidence="1">Uncharacterized protein</fullName>
    </submittedName>
</protein>
<accession>A0A0B2R8H4</accession>
<dbReference type="AlphaFoldDB" id="A0A0B2R8H4"/>
<sequence length="78" mass="8526">MLLKGSLSEPDWLSKAHPLSEGACSLSEYETLENVESESSTLSVQLARPARMVSLFTLSASKLALRPTTNSRTVRHAH</sequence>
<dbReference type="Proteomes" id="UP000053555">
    <property type="component" value="Unassembled WGS sequence"/>
</dbReference>
<proteinExistence type="predicted"/>
<organism evidence="1">
    <name type="scientific">Glycine soja</name>
    <name type="common">Wild soybean</name>
    <dbReference type="NCBI Taxonomy" id="3848"/>
    <lineage>
        <taxon>Eukaryota</taxon>
        <taxon>Viridiplantae</taxon>
        <taxon>Streptophyta</taxon>
        <taxon>Embryophyta</taxon>
        <taxon>Tracheophyta</taxon>
        <taxon>Spermatophyta</taxon>
        <taxon>Magnoliopsida</taxon>
        <taxon>eudicotyledons</taxon>
        <taxon>Gunneridae</taxon>
        <taxon>Pentapetalae</taxon>
        <taxon>rosids</taxon>
        <taxon>fabids</taxon>
        <taxon>Fabales</taxon>
        <taxon>Fabaceae</taxon>
        <taxon>Papilionoideae</taxon>
        <taxon>50 kb inversion clade</taxon>
        <taxon>NPAAA clade</taxon>
        <taxon>indigoferoid/millettioid clade</taxon>
        <taxon>Phaseoleae</taxon>
        <taxon>Glycine</taxon>
        <taxon>Glycine subgen. Soja</taxon>
    </lineage>
</organism>
<evidence type="ECO:0000313" key="1">
    <source>
        <dbReference type="EMBL" id="KHN29835.1"/>
    </source>
</evidence>
<gene>
    <name evidence="1" type="ORF">glysoja_036293</name>
</gene>
<reference evidence="1" key="1">
    <citation type="submission" date="2014-07" db="EMBL/GenBank/DDBJ databases">
        <title>Identification of a novel salt tolerance gene in wild soybean by whole-genome sequencing.</title>
        <authorList>
            <person name="Lam H.-M."/>
            <person name="Qi X."/>
            <person name="Li M.-W."/>
            <person name="Liu X."/>
            <person name="Xie M."/>
            <person name="Ni M."/>
            <person name="Xu X."/>
        </authorList>
    </citation>
    <scope>NUCLEOTIDE SEQUENCE [LARGE SCALE GENOMIC DNA]</scope>
    <source>
        <tissue evidence="1">Root</tissue>
    </source>
</reference>
<name>A0A0B2R8H4_GLYSO</name>
<dbReference type="EMBL" id="KN652093">
    <property type="protein sequence ID" value="KHN29835.1"/>
    <property type="molecule type" value="Genomic_DNA"/>
</dbReference>